<protein>
    <submittedName>
        <fullName evidence="4">SOAR domain-containing protein</fullName>
    </submittedName>
</protein>
<gene>
    <name evidence="2" type="ORF">SSLN_LOCUS9417</name>
</gene>
<name>A0A183SYW9_SCHSO</name>
<dbReference type="Proteomes" id="UP000275846">
    <property type="component" value="Unassembled WGS sequence"/>
</dbReference>
<dbReference type="OrthoDB" id="10431568at2759"/>
<proteinExistence type="predicted"/>
<feature type="compositionally biased region" description="Polar residues" evidence="1">
    <location>
        <begin position="57"/>
        <end position="76"/>
    </location>
</feature>
<sequence length="298" mass="34014">MTDTALITTYNPCAIYDETEELENVEKAADGRLSHFSGFNSCLFTSSDGRPKKHASRQLSSKSHKSFSQYGGTLSSPAAHRKTDSSFIWQENTYGRQWLEEVYRCECEIKVLVTELLATGESLSSISEALQGKVVTKFRRGSIEATIEDLQTRTTASRFFQTHRHRKLLQRWSDITQHSPSTNPQYFNISRPDLHLLLTSRSSVSSPRGKHPYEKEVSVEETASFNKDWRSTLPSRQEEANARPPFSMYDIFRIILFKFDIAAEEEELVGHLSQKQFGMVGYVGLRPKLEDRAEDQTV</sequence>
<feature type="region of interest" description="Disordered" evidence="1">
    <location>
        <begin position="47"/>
        <end position="79"/>
    </location>
</feature>
<evidence type="ECO:0000256" key="1">
    <source>
        <dbReference type="SAM" id="MobiDB-lite"/>
    </source>
</evidence>
<dbReference type="EMBL" id="UYSU01035226">
    <property type="protein sequence ID" value="VDL95802.1"/>
    <property type="molecule type" value="Genomic_DNA"/>
</dbReference>
<evidence type="ECO:0000313" key="3">
    <source>
        <dbReference type="Proteomes" id="UP000275846"/>
    </source>
</evidence>
<keyword evidence="3" id="KW-1185">Reference proteome</keyword>
<evidence type="ECO:0000313" key="2">
    <source>
        <dbReference type="EMBL" id="VDL95802.1"/>
    </source>
</evidence>
<dbReference type="AlphaFoldDB" id="A0A183SYW9"/>
<accession>A0A183SYW9</accession>
<evidence type="ECO:0000313" key="4">
    <source>
        <dbReference type="WBParaSite" id="SSLN_0000977701-mRNA-1"/>
    </source>
</evidence>
<organism evidence="4">
    <name type="scientific">Schistocephalus solidus</name>
    <name type="common">Tapeworm</name>
    <dbReference type="NCBI Taxonomy" id="70667"/>
    <lineage>
        <taxon>Eukaryota</taxon>
        <taxon>Metazoa</taxon>
        <taxon>Spiralia</taxon>
        <taxon>Lophotrochozoa</taxon>
        <taxon>Platyhelminthes</taxon>
        <taxon>Cestoda</taxon>
        <taxon>Eucestoda</taxon>
        <taxon>Diphyllobothriidea</taxon>
        <taxon>Diphyllobothriidae</taxon>
        <taxon>Schistocephalus</taxon>
    </lineage>
</organism>
<dbReference type="WBParaSite" id="SSLN_0000977701-mRNA-1">
    <property type="protein sequence ID" value="SSLN_0000977701-mRNA-1"/>
    <property type="gene ID" value="SSLN_0000977701"/>
</dbReference>
<reference evidence="4" key="1">
    <citation type="submission" date="2016-06" db="UniProtKB">
        <authorList>
            <consortium name="WormBaseParasite"/>
        </authorList>
    </citation>
    <scope>IDENTIFICATION</scope>
</reference>
<reference evidence="2 3" key="2">
    <citation type="submission" date="2018-11" db="EMBL/GenBank/DDBJ databases">
        <authorList>
            <consortium name="Pathogen Informatics"/>
        </authorList>
    </citation>
    <scope>NUCLEOTIDE SEQUENCE [LARGE SCALE GENOMIC DNA]</scope>
    <source>
        <strain evidence="2 3">NST_G2</strain>
    </source>
</reference>